<name>A0A9P4VVT8_9PEZI</name>
<feature type="region of interest" description="Disordered" evidence="1">
    <location>
        <begin position="53"/>
        <end position="102"/>
    </location>
</feature>
<sequence>MHLLRPLLRSGNPKKKIFLELDQTGNTLAYNRAMAVLAKLDSLGIEEKADAIIAGVDEDDDGDGDSVDDSDEKDDDDDDSDDEDGEEVLINIDEDDDMLDCD</sequence>
<feature type="compositionally biased region" description="Acidic residues" evidence="1">
    <location>
        <begin position="56"/>
        <end position="102"/>
    </location>
</feature>
<dbReference type="AlphaFoldDB" id="A0A9P4VVT8"/>
<evidence type="ECO:0000256" key="1">
    <source>
        <dbReference type="SAM" id="MobiDB-lite"/>
    </source>
</evidence>
<reference evidence="2" key="1">
    <citation type="journal article" date="2020" name="Stud. Mycol.">
        <title>101 Dothideomycetes genomes: a test case for predicting lifestyles and emergence of pathogens.</title>
        <authorList>
            <person name="Haridas S."/>
            <person name="Albert R."/>
            <person name="Binder M."/>
            <person name="Bloem J."/>
            <person name="Labutti K."/>
            <person name="Salamov A."/>
            <person name="Andreopoulos B."/>
            <person name="Baker S."/>
            <person name="Barry K."/>
            <person name="Bills G."/>
            <person name="Bluhm B."/>
            <person name="Cannon C."/>
            <person name="Castanera R."/>
            <person name="Culley D."/>
            <person name="Daum C."/>
            <person name="Ezra D."/>
            <person name="Gonzalez J."/>
            <person name="Henrissat B."/>
            <person name="Kuo A."/>
            <person name="Liang C."/>
            <person name="Lipzen A."/>
            <person name="Lutzoni F."/>
            <person name="Magnuson J."/>
            <person name="Mondo S."/>
            <person name="Nolan M."/>
            <person name="Ohm R."/>
            <person name="Pangilinan J."/>
            <person name="Park H.-J."/>
            <person name="Ramirez L."/>
            <person name="Alfaro M."/>
            <person name="Sun H."/>
            <person name="Tritt A."/>
            <person name="Yoshinaga Y."/>
            <person name="Zwiers L.-H."/>
            <person name="Turgeon B."/>
            <person name="Goodwin S."/>
            <person name="Spatafora J."/>
            <person name="Crous P."/>
            <person name="Grigoriev I."/>
        </authorList>
    </citation>
    <scope>NUCLEOTIDE SEQUENCE</scope>
    <source>
        <strain evidence="2">CBS 101060</strain>
    </source>
</reference>
<protein>
    <submittedName>
        <fullName evidence="2">Uncharacterized protein</fullName>
    </submittedName>
</protein>
<proteinExistence type="predicted"/>
<evidence type="ECO:0000313" key="3">
    <source>
        <dbReference type="Proteomes" id="UP000799429"/>
    </source>
</evidence>
<accession>A0A9P4VVT8</accession>
<gene>
    <name evidence="2" type="ORF">M501DRAFT_988290</name>
</gene>
<organism evidence="2 3">
    <name type="scientific">Patellaria atrata CBS 101060</name>
    <dbReference type="NCBI Taxonomy" id="1346257"/>
    <lineage>
        <taxon>Eukaryota</taxon>
        <taxon>Fungi</taxon>
        <taxon>Dikarya</taxon>
        <taxon>Ascomycota</taxon>
        <taxon>Pezizomycotina</taxon>
        <taxon>Dothideomycetes</taxon>
        <taxon>Dothideomycetes incertae sedis</taxon>
        <taxon>Patellariales</taxon>
        <taxon>Patellariaceae</taxon>
        <taxon>Patellaria</taxon>
    </lineage>
</organism>
<dbReference type="Proteomes" id="UP000799429">
    <property type="component" value="Unassembled WGS sequence"/>
</dbReference>
<evidence type="ECO:0000313" key="2">
    <source>
        <dbReference type="EMBL" id="KAF2842024.1"/>
    </source>
</evidence>
<keyword evidence="3" id="KW-1185">Reference proteome</keyword>
<dbReference type="EMBL" id="MU006090">
    <property type="protein sequence ID" value="KAF2842024.1"/>
    <property type="molecule type" value="Genomic_DNA"/>
</dbReference>
<comment type="caution">
    <text evidence="2">The sequence shown here is derived from an EMBL/GenBank/DDBJ whole genome shotgun (WGS) entry which is preliminary data.</text>
</comment>